<dbReference type="GO" id="GO:0031146">
    <property type="term" value="P:SCF-dependent proteasomal ubiquitin-dependent protein catabolic process"/>
    <property type="evidence" value="ECO:0007669"/>
    <property type="project" value="TreeGrafter"/>
</dbReference>
<dbReference type="Gene3D" id="1.20.1280.50">
    <property type="match status" value="1"/>
</dbReference>
<dbReference type="AlphaFoldDB" id="A0A835BPS5"/>
<dbReference type="Pfam" id="PF00646">
    <property type="entry name" value="F-box"/>
    <property type="match status" value="1"/>
</dbReference>
<accession>A0A835BPS5</accession>
<reference evidence="3" key="1">
    <citation type="submission" date="2020-07" db="EMBL/GenBank/DDBJ databases">
        <title>Genome sequence and genetic diversity analysis of an under-domesticated orphan crop, white fonio (Digitaria exilis).</title>
        <authorList>
            <person name="Bennetzen J.L."/>
            <person name="Chen S."/>
            <person name="Ma X."/>
            <person name="Wang X."/>
            <person name="Yssel A.E.J."/>
            <person name="Chaluvadi S.R."/>
            <person name="Johnson M."/>
            <person name="Gangashetty P."/>
            <person name="Hamidou F."/>
            <person name="Sanogo M.D."/>
            <person name="Zwaenepoel A."/>
            <person name="Wallace J."/>
            <person name="Van De Peer Y."/>
            <person name="Van Deynze A."/>
        </authorList>
    </citation>
    <scope>NUCLEOTIDE SEQUENCE</scope>
    <source>
        <tissue evidence="3">Leaves</tissue>
    </source>
</reference>
<proteinExistence type="predicted"/>
<feature type="region of interest" description="Disordered" evidence="1">
    <location>
        <begin position="40"/>
        <end position="161"/>
    </location>
</feature>
<dbReference type="SUPFAM" id="SSF81383">
    <property type="entry name" value="F-box domain"/>
    <property type="match status" value="1"/>
</dbReference>
<dbReference type="EMBL" id="JACEFO010001880">
    <property type="protein sequence ID" value="KAF8696783.1"/>
    <property type="molecule type" value="Genomic_DNA"/>
</dbReference>
<dbReference type="PANTHER" id="PTHR46301:SF77">
    <property type="entry name" value="F-BOX ONLY PROTEIN 6"/>
    <property type="match status" value="1"/>
</dbReference>
<name>A0A835BPS5_9POAL</name>
<evidence type="ECO:0000313" key="4">
    <source>
        <dbReference type="Proteomes" id="UP000636709"/>
    </source>
</evidence>
<sequence>MLREILLRLPADALCRLRLVCRPWRSLTSDPSFARAHAARHPLIAERGPHRRRVLRPSPPPDPRPTRTPATLLHRSDHGAAWPRLRLAKPRPKLHVQPNRRRGHRDAHQERGGQRHRVPVHTRARPGHRAPQGAPVPIGVDECWPPGAALPCRDARGRPQQ</sequence>
<dbReference type="OrthoDB" id="1631251at2759"/>
<evidence type="ECO:0000256" key="1">
    <source>
        <dbReference type="SAM" id="MobiDB-lite"/>
    </source>
</evidence>
<dbReference type="CDD" id="cd22157">
    <property type="entry name" value="F-box_AtFBW1-like"/>
    <property type="match status" value="1"/>
</dbReference>
<protein>
    <recommendedName>
        <fullName evidence="2">F-box domain-containing protein</fullName>
    </recommendedName>
</protein>
<dbReference type="Proteomes" id="UP000636709">
    <property type="component" value="Unassembled WGS sequence"/>
</dbReference>
<evidence type="ECO:0000313" key="3">
    <source>
        <dbReference type="EMBL" id="KAF8696783.1"/>
    </source>
</evidence>
<feature type="compositionally biased region" description="Basic residues" evidence="1">
    <location>
        <begin position="114"/>
        <end position="128"/>
    </location>
</feature>
<organism evidence="3 4">
    <name type="scientific">Digitaria exilis</name>
    <dbReference type="NCBI Taxonomy" id="1010633"/>
    <lineage>
        <taxon>Eukaryota</taxon>
        <taxon>Viridiplantae</taxon>
        <taxon>Streptophyta</taxon>
        <taxon>Embryophyta</taxon>
        <taxon>Tracheophyta</taxon>
        <taxon>Spermatophyta</taxon>
        <taxon>Magnoliopsida</taxon>
        <taxon>Liliopsida</taxon>
        <taxon>Poales</taxon>
        <taxon>Poaceae</taxon>
        <taxon>PACMAD clade</taxon>
        <taxon>Panicoideae</taxon>
        <taxon>Panicodae</taxon>
        <taxon>Paniceae</taxon>
        <taxon>Anthephorinae</taxon>
        <taxon>Digitaria</taxon>
    </lineage>
</organism>
<gene>
    <name evidence="3" type="ORF">HU200_036416</name>
</gene>
<dbReference type="InterPro" id="IPR001810">
    <property type="entry name" value="F-box_dom"/>
</dbReference>
<evidence type="ECO:0000259" key="2">
    <source>
        <dbReference type="Pfam" id="PF00646"/>
    </source>
</evidence>
<feature type="domain" description="F-box" evidence="2">
    <location>
        <begin position="2"/>
        <end position="33"/>
    </location>
</feature>
<dbReference type="InterPro" id="IPR036047">
    <property type="entry name" value="F-box-like_dom_sf"/>
</dbReference>
<dbReference type="GO" id="GO:0004842">
    <property type="term" value="F:ubiquitin-protein transferase activity"/>
    <property type="evidence" value="ECO:0007669"/>
    <property type="project" value="TreeGrafter"/>
</dbReference>
<feature type="compositionally biased region" description="Basic residues" evidence="1">
    <location>
        <begin position="86"/>
        <end position="105"/>
    </location>
</feature>
<keyword evidence="4" id="KW-1185">Reference proteome</keyword>
<dbReference type="PANTHER" id="PTHR46301">
    <property type="entry name" value="F-BOX/KELCH-REPEAT PROTEIN"/>
    <property type="match status" value="1"/>
</dbReference>
<comment type="caution">
    <text evidence="3">The sequence shown here is derived from an EMBL/GenBank/DDBJ whole genome shotgun (WGS) entry which is preliminary data.</text>
</comment>